<gene>
    <name evidence="2" type="ORF">N776_09640</name>
</gene>
<comment type="caution">
    <text evidence="2">The sequence shown here is derived from an EMBL/GenBank/DDBJ whole genome shotgun (WGS) entry which is preliminary data.</text>
</comment>
<dbReference type="EMBL" id="AVBE01000002">
    <property type="protein sequence ID" value="PHJ36407.1"/>
    <property type="molecule type" value="Genomic_DNA"/>
</dbReference>
<organism evidence="2 3">
    <name type="scientific">Neisseria gonorrhoeae 3502</name>
    <dbReference type="NCBI Taxonomy" id="1193404"/>
    <lineage>
        <taxon>Bacteria</taxon>
        <taxon>Pseudomonadati</taxon>
        <taxon>Pseudomonadota</taxon>
        <taxon>Betaproteobacteria</taxon>
        <taxon>Neisseriales</taxon>
        <taxon>Neisseriaceae</taxon>
        <taxon>Neisseria</taxon>
    </lineage>
</organism>
<name>A0AA44UAM9_NEIGO</name>
<proteinExistence type="predicted"/>
<sequence length="73" mass="8179">MPEPSPKTVSGNTYAPRPICGEIRRARKPSTRLPMMPMPRICDGGNTEPAKRSSRKKNFDPIKPPSKELFIVD</sequence>
<reference evidence="2 3" key="1">
    <citation type="submission" date="2013-08" db="EMBL/GenBank/DDBJ databases">
        <authorList>
            <person name="Trees D."/>
        </authorList>
    </citation>
    <scope>NUCLEOTIDE SEQUENCE [LARGE SCALE GENOMIC DNA]</scope>
    <source>
        <strain evidence="2 3">3502</strain>
    </source>
</reference>
<dbReference type="Proteomes" id="UP000223296">
    <property type="component" value="Unassembled WGS sequence"/>
</dbReference>
<accession>A0AA44UAM9</accession>
<dbReference type="AlphaFoldDB" id="A0AA44UAM9"/>
<protein>
    <submittedName>
        <fullName evidence="2">Uncharacterized protein</fullName>
    </submittedName>
</protein>
<evidence type="ECO:0000313" key="2">
    <source>
        <dbReference type="EMBL" id="PHJ36407.1"/>
    </source>
</evidence>
<evidence type="ECO:0000256" key="1">
    <source>
        <dbReference type="SAM" id="MobiDB-lite"/>
    </source>
</evidence>
<feature type="region of interest" description="Disordered" evidence="1">
    <location>
        <begin position="1"/>
        <end position="73"/>
    </location>
</feature>
<evidence type="ECO:0000313" key="3">
    <source>
        <dbReference type="Proteomes" id="UP000223296"/>
    </source>
</evidence>